<gene>
    <name evidence="2" type="ORF">C8D99_11757</name>
</gene>
<accession>A0A4R8M5U7</accession>
<evidence type="ECO:0000259" key="1">
    <source>
        <dbReference type="SMART" id="SM00481"/>
    </source>
</evidence>
<protein>
    <recommendedName>
        <fullName evidence="1">Polymerase/histidinol phosphatase N-terminal domain-containing protein</fullName>
    </recommendedName>
</protein>
<proteinExistence type="predicted"/>
<dbReference type="Gene3D" id="3.20.20.140">
    <property type="entry name" value="Metal-dependent hydrolases"/>
    <property type="match status" value="1"/>
</dbReference>
<dbReference type="EMBL" id="SORI01000017">
    <property type="protein sequence ID" value="TDY56754.1"/>
    <property type="molecule type" value="Genomic_DNA"/>
</dbReference>
<organism evidence="2 3">
    <name type="scientific">Aminivibrio pyruvatiphilus</name>
    <dbReference type="NCBI Taxonomy" id="1005740"/>
    <lineage>
        <taxon>Bacteria</taxon>
        <taxon>Thermotogati</taxon>
        <taxon>Synergistota</taxon>
        <taxon>Synergistia</taxon>
        <taxon>Synergistales</taxon>
        <taxon>Aminobacteriaceae</taxon>
        <taxon>Aminivibrio</taxon>
    </lineage>
</organism>
<dbReference type="InterPro" id="IPR052018">
    <property type="entry name" value="PHP_domain"/>
</dbReference>
<dbReference type="SUPFAM" id="SSF89550">
    <property type="entry name" value="PHP domain-like"/>
    <property type="match status" value="1"/>
</dbReference>
<dbReference type="RefSeq" id="WP_133958459.1">
    <property type="nucleotide sequence ID" value="NZ_SORI01000017.1"/>
</dbReference>
<dbReference type="GO" id="GO:0004534">
    <property type="term" value="F:5'-3' RNA exonuclease activity"/>
    <property type="evidence" value="ECO:0007669"/>
    <property type="project" value="TreeGrafter"/>
</dbReference>
<evidence type="ECO:0000313" key="2">
    <source>
        <dbReference type="EMBL" id="TDY56754.1"/>
    </source>
</evidence>
<dbReference type="OrthoDB" id="9791620at2"/>
<keyword evidence="3" id="KW-1185">Reference proteome</keyword>
<evidence type="ECO:0000313" key="3">
    <source>
        <dbReference type="Proteomes" id="UP000295066"/>
    </source>
</evidence>
<dbReference type="SMART" id="SM00481">
    <property type="entry name" value="POLIIIAc"/>
    <property type="match status" value="1"/>
</dbReference>
<dbReference type="PANTHER" id="PTHR42924">
    <property type="entry name" value="EXONUCLEASE"/>
    <property type="match status" value="1"/>
</dbReference>
<reference evidence="2 3" key="1">
    <citation type="submission" date="2019-03" db="EMBL/GenBank/DDBJ databases">
        <title>Genomic Encyclopedia of Type Strains, Phase IV (KMG-IV): sequencing the most valuable type-strain genomes for metagenomic binning, comparative biology and taxonomic classification.</title>
        <authorList>
            <person name="Goeker M."/>
        </authorList>
    </citation>
    <scope>NUCLEOTIDE SEQUENCE [LARGE SCALE GENOMIC DNA]</scope>
    <source>
        <strain evidence="2 3">DSM 25964</strain>
    </source>
</reference>
<dbReference type="AlphaFoldDB" id="A0A4R8M5U7"/>
<dbReference type="CDD" id="cd07432">
    <property type="entry name" value="PHP_HisPPase"/>
    <property type="match status" value="1"/>
</dbReference>
<name>A0A4R8M5U7_9BACT</name>
<dbReference type="Proteomes" id="UP000295066">
    <property type="component" value="Unassembled WGS sequence"/>
</dbReference>
<sequence length="261" mass="28568">MSLSPFWVDLHLHTVLSPCGELEMGAPEIVAAYRKADIALCAVTDHNASDNAEAVAGAAGVSPVVLPGMEVQTAEDIHIVVIFPGLSEAGDFQAWLWKKMPPVANRPEIFGDQLIINKDNGITGEQDILLVQGAGYSADETAEEVRSRGGLVILAHLDRPSFSYEAVLGPVPDDFPCHALELSPAVSHREFARWRERYPDRVFIRSSDSHRLTTISRDRCTAMMLESPCFREIELALCGQEGRSVVCPWGDGLSWRRSSSA</sequence>
<dbReference type="GO" id="GO:0035312">
    <property type="term" value="F:5'-3' DNA exonuclease activity"/>
    <property type="evidence" value="ECO:0007669"/>
    <property type="project" value="TreeGrafter"/>
</dbReference>
<dbReference type="InterPro" id="IPR003141">
    <property type="entry name" value="Pol/His_phosphatase_N"/>
</dbReference>
<dbReference type="PANTHER" id="PTHR42924:SF3">
    <property type="entry name" value="POLYMERASE_HISTIDINOL PHOSPHATASE N-TERMINAL DOMAIN-CONTAINING PROTEIN"/>
    <property type="match status" value="1"/>
</dbReference>
<feature type="domain" description="Polymerase/histidinol phosphatase N-terminal" evidence="1">
    <location>
        <begin position="8"/>
        <end position="75"/>
    </location>
</feature>
<comment type="caution">
    <text evidence="2">The sequence shown here is derived from an EMBL/GenBank/DDBJ whole genome shotgun (WGS) entry which is preliminary data.</text>
</comment>
<dbReference type="InterPro" id="IPR016195">
    <property type="entry name" value="Pol/histidinol_Pase-like"/>
</dbReference>